<sequence length="274" mass="30162">MFPSALAFFITPPSISNHICKLDNHRQYPFSSPNFLTFSLKESEIFYRKSVRLCKPMAAGSDEDVSPAISALEQEALIENGGVAFYQTVGGLHAIVNHLSKWIVAVTFGGLLILRHDAVALWAAMGSVLNMILSVTLKQILKQERPVSRVSSGHGMPSSHAQSIFYTIAFVILSVVEWQGFSGVTAILSMLVIVIGSYFAWLRASQRYHTTIQVVVGAIVGSVFAVFWFWAWEAVVHKAYDSSLLVRILVTIGGAGFSLGFISHVFLHWLKGED</sequence>
<evidence type="ECO:0000313" key="1">
    <source>
        <dbReference type="EMBL" id="KAI3813548.1"/>
    </source>
</evidence>
<comment type="caution">
    <text evidence="1">The sequence shown here is derived from an EMBL/GenBank/DDBJ whole genome shotgun (WGS) entry which is preliminary data.</text>
</comment>
<dbReference type="Proteomes" id="UP001056120">
    <property type="component" value="Linkage Group LG06"/>
</dbReference>
<protein>
    <submittedName>
        <fullName evidence="1">Uncharacterized protein</fullName>
    </submittedName>
</protein>
<accession>A0ACB9IZA6</accession>
<name>A0ACB9IZA6_9ASTR</name>
<proteinExistence type="predicted"/>
<keyword evidence="2" id="KW-1185">Reference proteome</keyword>
<evidence type="ECO:0000313" key="2">
    <source>
        <dbReference type="Proteomes" id="UP001056120"/>
    </source>
</evidence>
<reference evidence="1 2" key="2">
    <citation type="journal article" date="2022" name="Mol. Ecol. Resour.">
        <title>The genomes of chicory, endive, great burdock and yacon provide insights into Asteraceae paleo-polyploidization history and plant inulin production.</title>
        <authorList>
            <person name="Fan W."/>
            <person name="Wang S."/>
            <person name="Wang H."/>
            <person name="Wang A."/>
            <person name="Jiang F."/>
            <person name="Liu H."/>
            <person name="Zhao H."/>
            <person name="Xu D."/>
            <person name="Zhang Y."/>
        </authorList>
    </citation>
    <scope>NUCLEOTIDE SEQUENCE [LARGE SCALE GENOMIC DNA]</scope>
    <source>
        <strain evidence="2">cv. Yunnan</strain>
        <tissue evidence="1">Leaves</tissue>
    </source>
</reference>
<dbReference type="EMBL" id="CM042023">
    <property type="protein sequence ID" value="KAI3813548.1"/>
    <property type="molecule type" value="Genomic_DNA"/>
</dbReference>
<reference evidence="2" key="1">
    <citation type="journal article" date="2022" name="Mol. Ecol. Resour.">
        <title>The genomes of chicory, endive, great burdock and yacon provide insights into Asteraceae palaeo-polyploidization history and plant inulin production.</title>
        <authorList>
            <person name="Fan W."/>
            <person name="Wang S."/>
            <person name="Wang H."/>
            <person name="Wang A."/>
            <person name="Jiang F."/>
            <person name="Liu H."/>
            <person name="Zhao H."/>
            <person name="Xu D."/>
            <person name="Zhang Y."/>
        </authorList>
    </citation>
    <scope>NUCLEOTIDE SEQUENCE [LARGE SCALE GENOMIC DNA]</scope>
    <source>
        <strain evidence="2">cv. Yunnan</strain>
    </source>
</reference>
<gene>
    <name evidence="1" type="ORF">L1987_18274</name>
</gene>
<organism evidence="1 2">
    <name type="scientific">Smallanthus sonchifolius</name>
    <dbReference type="NCBI Taxonomy" id="185202"/>
    <lineage>
        <taxon>Eukaryota</taxon>
        <taxon>Viridiplantae</taxon>
        <taxon>Streptophyta</taxon>
        <taxon>Embryophyta</taxon>
        <taxon>Tracheophyta</taxon>
        <taxon>Spermatophyta</taxon>
        <taxon>Magnoliopsida</taxon>
        <taxon>eudicotyledons</taxon>
        <taxon>Gunneridae</taxon>
        <taxon>Pentapetalae</taxon>
        <taxon>asterids</taxon>
        <taxon>campanulids</taxon>
        <taxon>Asterales</taxon>
        <taxon>Asteraceae</taxon>
        <taxon>Asteroideae</taxon>
        <taxon>Heliantheae alliance</taxon>
        <taxon>Millerieae</taxon>
        <taxon>Smallanthus</taxon>
    </lineage>
</organism>